<dbReference type="InterPro" id="IPR001444">
    <property type="entry name" value="Flag_bb_rod_N"/>
</dbReference>
<keyword evidence="6" id="KW-0282">Flagellum</keyword>
<evidence type="ECO:0000256" key="1">
    <source>
        <dbReference type="ARBA" id="ARBA00009677"/>
    </source>
</evidence>
<feature type="domain" description="Flagellar basal-body/hook protein C-terminal" evidence="4">
    <location>
        <begin position="202"/>
        <end position="246"/>
    </location>
</feature>
<evidence type="ECO:0000259" key="5">
    <source>
        <dbReference type="Pfam" id="PF22692"/>
    </source>
</evidence>
<evidence type="ECO:0000259" key="4">
    <source>
        <dbReference type="Pfam" id="PF06429"/>
    </source>
</evidence>
<dbReference type="InterPro" id="IPR020013">
    <property type="entry name" value="Flagellar_FlgE/F/G"/>
</dbReference>
<comment type="subcellular location">
    <subcellularLocation>
        <location evidence="2">Bacterial flagellum basal body</location>
    </subcellularLocation>
</comment>
<proteinExistence type="inferred from homology"/>
<dbReference type="Pfam" id="PF22692">
    <property type="entry name" value="LlgE_F_G_D1"/>
    <property type="match status" value="1"/>
</dbReference>
<organism evidence="6 7">
    <name type="scientific">Caldicoprobacter faecalis</name>
    <dbReference type="NCBI Taxonomy" id="937334"/>
    <lineage>
        <taxon>Bacteria</taxon>
        <taxon>Bacillati</taxon>
        <taxon>Bacillota</taxon>
        <taxon>Clostridia</taxon>
        <taxon>Caldicoprobacterales</taxon>
        <taxon>Caldicoprobacteraceae</taxon>
        <taxon>Caldicoprobacter</taxon>
    </lineage>
</organism>
<dbReference type="STRING" id="937334.SAMN05444406_12423"/>
<dbReference type="Proteomes" id="UP000198577">
    <property type="component" value="Unassembled WGS sequence"/>
</dbReference>
<keyword evidence="2" id="KW-0975">Bacterial flagellum</keyword>
<comment type="similarity">
    <text evidence="1 2">Belongs to the flagella basal body rod proteins family.</text>
</comment>
<dbReference type="GO" id="GO:0030694">
    <property type="term" value="C:bacterial-type flagellum basal body, rod"/>
    <property type="evidence" value="ECO:0007669"/>
    <property type="project" value="InterPro"/>
</dbReference>
<evidence type="ECO:0000313" key="6">
    <source>
        <dbReference type="EMBL" id="SFQ29470.1"/>
    </source>
</evidence>
<reference evidence="6 7" key="1">
    <citation type="submission" date="2016-10" db="EMBL/GenBank/DDBJ databases">
        <authorList>
            <person name="de Groot N.N."/>
        </authorList>
    </citation>
    <scope>NUCLEOTIDE SEQUENCE [LARGE SCALE GENOMIC DNA]</scope>
    <source>
        <strain evidence="6 7">DSM 20678</strain>
    </source>
</reference>
<dbReference type="InterPro" id="IPR053967">
    <property type="entry name" value="LlgE_F_G-like_D1"/>
</dbReference>
<dbReference type="Pfam" id="PF00460">
    <property type="entry name" value="Flg_bb_rod"/>
    <property type="match status" value="1"/>
</dbReference>
<evidence type="ECO:0000259" key="3">
    <source>
        <dbReference type="Pfam" id="PF00460"/>
    </source>
</evidence>
<dbReference type="OrthoDB" id="9804559at2"/>
<evidence type="ECO:0000313" key="7">
    <source>
        <dbReference type="Proteomes" id="UP000198577"/>
    </source>
</evidence>
<dbReference type="GO" id="GO:0071978">
    <property type="term" value="P:bacterial-type flagellum-dependent swarming motility"/>
    <property type="evidence" value="ECO:0007669"/>
    <property type="project" value="TreeGrafter"/>
</dbReference>
<dbReference type="AlphaFoldDB" id="A0A1I5XBX0"/>
<protein>
    <submittedName>
        <fullName evidence="6">Flagellar basal-body rod protein FlgG</fullName>
    </submittedName>
</protein>
<dbReference type="InterPro" id="IPR012836">
    <property type="entry name" value="FlgF"/>
</dbReference>
<dbReference type="PANTHER" id="PTHR30435:SF19">
    <property type="entry name" value="FLAGELLAR BASAL-BODY ROD PROTEIN FLGG"/>
    <property type="match status" value="1"/>
</dbReference>
<dbReference type="PANTHER" id="PTHR30435">
    <property type="entry name" value="FLAGELLAR PROTEIN"/>
    <property type="match status" value="1"/>
</dbReference>
<dbReference type="NCBIfam" id="TIGR02490">
    <property type="entry name" value="flgF"/>
    <property type="match status" value="1"/>
</dbReference>
<dbReference type="InterPro" id="IPR037925">
    <property type="entry name" value="FlgE/F/G-like"/>
</dbReference>
<dbReference type="SUPFAM" id="SSF117143">
    <property type="entry name" value="Flagellar hook protein flgE"/>
    <property type="match status" value="1"/>
</dbReference>
<dbReference type="RefSeq" id="WP_025748159.1">
    <property type="nucleotide sequence ID" value="NZ_FOXR01000024.1"/>
</dbReference>
<gene>
    <name evidence="6" type="ORF">SAMN05444406_12423</name>
</gene>
<accession>A0A1I5XBX0</accession>
<sequence length="251" mass="27944">MVRGLYAAATGMINQMRRLDNVANNIANVNTRGFKRDQVVSRVFDEELLLRLDKGQAPLNRRIGTINHGVYVDRVVTSFEQGSLQETGENTHVAIKGEGFFVILTEDGERYTRDGGFVLDNQGRLVTVDGWPVAGEMGPIFVGTQDFVIDSEGNVTVNGVYVDRLRLVNFQDLQALRKVGHNLYINPDPENNPVIEFEGEVVQGFVEGSNVDVVRETVDMITALRNYESNQKVIKMIDGVLSKTVNELGRV</sequence>
<keyword evidence="7" id="KW-1185">Reference proteome</keyword>
<keyword evidence="6" id="KW-0969">Cilium</keyword>
<feature type="domain" description="Flagellar basal body rod protein N-terminal" evidence="3">
    <location>
        <begin position="5"/>
        <end position="35"/>
    </location>
</feature>
<keyword evidence="6" id="KW-0966">Cell projection</keyword>
<feature type="domain" description="Flagellar hook protein FlgE/F/G-like D1" evidence="5">
    <location>
        <begin position="94"/>
        <end position="157"/>
    </location>
</feature>
<dbReference type="Pfam" id="PF06429">
    <property type="entry name" value="Flg_bbr_C"/>
    <property type="match status" value="1"/>
</dbReference>
<dbReference type="NCBIfam" id="TIGR03506">
    <property type="entry name" value="FlgEFG_subfam"/>
    <property type="match status" value="1"/>
</dbReference>
<name>A0A1I5XBX0_9FIRM</name>
<dbReference type="InterPro" id="IPR010930">
    <property type="entry name" value="Flg_bb/hook_C_dom"/>
</dbReference>
<evidence type="ECO:0000256" key="2">
    <source>
        <dbReference type="RuleBase" id="RU362116"/>
    </source>
</evidence>
<dbReference type="EMBL" id="FOXR01000024">
    <property type="protein sequence ID" value="SFQ29470.1"/>
    <property type="molecule type" value="Genomic_DNA"/>
</dbReference>